<dbReference type="Gene3D" id="2.160.10.10">
    <property type="entry name" value="Hexapeptide repeat proteins"/>
    <property type="match status" value="1"/>
</dbReference>
<name>A0AAW8ASU6_ACILW</name>
<dbReference type="RefSeq" id="WP_228127940.1">
    <property type="nucleotide sequence ID" value="NZ_CABIYT010000038.1"/>
</dbReference>
<evidence type="ECO:0000256" key="11">
    <source>
        <dbReference type="ARBA" id="ARBA00023315"/>
    </source>
</evidence>
<evidence type="ECO:0000256" key="9">
    <source>
        <dbReference type="ARBA" id="ARBA00022737"/>
    </source>
</evidence>
<sequence length="277" mass="30451">MTGRGSNLMLKQLKEDIQAVFARDPAARNTLEVLTTYPGIHALIMHRMAHELWNKDCKGTARALSSFSRFATGIEIHPGAKIGRRFFIDHGMGVVIGETAEIGDDVTLYHGVTLGGTTWNKGKRHPTLEDGVVVGAGAKILGPFTVGKNAKVGSNAVVTKAVPENATAVGNPARFITKDKPKDDAEARRRDYAESIGFQPYAATEDQSDPILEGMRILLDRIQQNEKRMNNLCNRLSLLDPTFNKQQQDGQPLSKKELEILEEARRECEAQTSQSKA</sequence>
<protein>
    <recommendedName>
        <fullName evidence="5">Serine acetyltransferase</fullName>
        <ecNumber evidence="4">2.3.1.30</ecNumber>
    </recommendedName>
</protein>
<dbReference type="PANTHER" id="PTHR42811">
    <property type="entry name" value="SERINE ACETYLTRANSFERASE"/>
    <property type="match status" value="1"/>
</dbReference>
<dbReference type="FunFam" id="1.10.3130.10:FF:000003">
    <property type="entry name" value="Serine acetyltransferase"/>
    <property type="match status" value="1"/>
</dbReference>
<dbReference type="GO" id="GO:0005737">
    <property type="term" value="C:cytoplasm"/>
    <property type="evidence" value="ECO:0007669"/>
    <property type="project" value="UniProtKB-SubCell"/>
</dbReference>
<dbReference type="InterPro" id="IPR005881">
    <property type="entry name" value="Ser_O-AcTrfase"/>
</dbReference>
<comment type="similarity">
    <text evidence="3">Belongs to the transferase hexapeptide repeat family.</text>
</comment>
<dbReference type="GO" id="GO:0009001">
    <property type="term" value="F:serine O-acetyltransferase activity"/>
    <property type="evidence" value="ECO:0007669"/>
    <property type="project" value="UniProtKB-EC"/>
</dbReference>
<dbReference type="InterPro" id="IPR011004">
    <property type="entry name" value="Trimer_LpxA-like_sf"/>
</dbReference>
<evidence type="ECO:0000256" key="5">
    <source>
        <dbReference type="ARBA" id="ARBA00018522"/>
    </source>
</evidence>
<evidence type="ECO:0000256" key="10">
    <source>
        <dbReference type="ARBA" id="ARBA00023192"/>
    </source>
</evidence>
<keyword evidence="7" id="KW-0028">Amino-acid biosynthesis</keyword>
<dbReference type="Pfam" id="PF00132">
    <property type="entry name" value="Hexapep"/>
    <property type="match status" value="1"/>
</dbReference>
<dbReference type="InterPro" id="IPR045304">
    <property type="entry name" value="LbH_SAT"/>
</dbReference>
<evidence type="ECO:0000256" key="12">
    <source>
        <dbReference type="ARBA" id="ARBA00049486"/>
    </source>
</evidence>
<dbReference type="EC" id="2.3.1.30" evidence="4"/>
<dbReference type="Proteomes" id="UP001242129">
    <property type="component" value="Unassembled WGS sequence"/>
</dbReference>
<keyword evidence="8 14" id="KW-0808">Transferase</keyword>
<dbReference type="NCBIfam" id="NF041874">
    <property type="entry name" value="EPS_EpsC"/>
    <property type="match status" value="1"/>
</dbReference>
<comment type="pathway">
    <text evidence="2">Amino-acid biosynthesis; L-cysteine biosynthesis; L-cysteine from L-serine: step 1/2.</text>
</comment>
<gene>
    <name evidence="14" type="primary">cysE</name>
    <name evidence="14" type="ORF">Q8G51_00130</name>
</gene>
<dbReference type="Pfam" id="PF06426">
    <property type="entry name" value="SATase_N"/>
    <property type="match status" value="1"/>
</dbReference>
<dbReference type="InterPro" id="IPR010493">
    <property type="entry name" value="Ser_AcTrfase_N"/>
</dbReference>
<comment type="subcellular location">
    <subcellularLocation>
        <location evidence="1">Cytoplasm</location>
    </subcellularLocation>
</comment>
<evidence type="ECO:0000256" key="4">
    <source>
        <dbReference type="ARBA" id="ARBA00013266"/>
    </source>
</evidence>
<evidence type="ECO:0000256" key="2">
    <source>
        <dbReference type="ARBA" id="ARBA00004876"/>
    </source>
</evidence>
<evidence type="ECO:0000256" key="7">
    <source>
        <dbReference type="ARBA" id="ARBA00022605"/>
    </source>
</evidence>
<dbReference type="InterPro" id="IPR042122">
    <property type="entry name" value="Ser_AcTrfase_N_sf"/>
</dbReference>
<dbReference type="GO" id="GO:0006535">
    <property type="term" value="P:cysteine biosynthetic process from serine"/>
    <property type="evidence" value="ECO:0007669"/>
    <property type="project" value="InterPro"/>
</dbReference>
<keyword evidence="11 14" id="KW-0012">Acyltransferase</keyword>
<dbReference type="SUPFAM" id="SSF51161">
    <property type="entry name" value="Trimeric LpxA-like enzymes"/>
    <property type="match status" value="1"/>
</dbReference>
<comment type="catalytic activity">
    <reaction evidence="12">
        <text>L-serine + acetyl-CoA = O-acetyl-L-serine + CoA</text>
        <dbReference type="Rhea" id="RHEA:24560"/>
        <dbReference type="ChEBI" id="CHEBI:33384"/>
        <dbReference type="ChEBI" id="CHEBI:57287"/>
        <dbReference type="ChEBI" id="CHEBI:57288"/>
        <dbReference type="ChEBI" id="CHEBI:58340"/>
        <dbReference type="EC" id="2.3.1.30"/>
    </reaction>
</comment>
<dbReference type="FunFam" id="2.160.10.10:FF:000007">
    <property type="entry name" value="Serine acetyltransferase"/>
    <property type="match status" value="1"/>
</dbReference>
<evidence type="ECO:0000313" key="14">
    <source>
        <dbReference type="EMBL" id="MDP1446284.1"/>
    </source>
</evidence>
<evidence type="ECO:0000256" key="8">
    <source>
        <dbReference type="ARBA" id="ARBA00022679"/>
    </source>
</evidence>
<comment type="caution">
    <text evidence="14">The sequence shown here is derived from an EMBL/GenBank/DDBJ whole genome shotgun (WGS) entry which is preliminary data.</text>
</comment>
<dbReference type="InterPro" id="IPR053376">
    <property type="entry name" value="Serine_acetyltransferase"/>
</dbReference>
<reference evidence="14" key="1">
    <citation type="submission" date="2023-07" db="EMBL/GenBank/DDBJ databases">
        <title>Dynamics of blaOXA-23 gene transmission in Acinetobacter spp. from contaminated veterinary surfaces.</title>
        <authorList>
            <person name="Moreira Da Silva J."/>
            <person name="Menezes J."/>
            <person name="Fernandes L."/>
            <person name="Marques C."/>
            <person name="Amaral A."/>
            <person name="Timofte D."/>
            <person name="Pomba C."/>
        </authorList>
    </citation>
    <scope>NUCLEOTIDE SEQUENCE</scope>
    <source>
        <strain evidence="14">CMVB11Z4A1</strain>
    </source>
</reference>
<evidence type="ECO:0000259" key="13">
    <source>
        <dbReference type="Pfam" id="PF06426"/>
    </source>
</evidence>
<dbReference type="Gene3D" id="1.10.3130.10">
    <property type="entry name" value="serine acetyltransferase, domain 1"/>
    <property type="match status" value="1"/>
</dbReference>
<evidence type="ECO:0000256" key="3">
    <source>
        <dbReference type="ARBA" id="ARBA00007274"/>
    </source>
</evidence>
<dbReference type="CDD" id="cd03354">
    <property type="entry name" value="LbH_SAT"/>
    <property type="match status" value="1"/>
</dbReference>
<proteinExistence type="inferred from homology"/>
<dbReference type="AlphaFoldDB" id="A0AAW8ASU6"/>
<keyword evidence="9" id="KW-0677">Repeat</keyword>
<dbReference type="EMBL" id="JAUUUS010000001">
    <property type="protein sequence ID" value="MDP1446284.1"/>
    <property type="molecule type" value="Genomic_DNA"/>
</dbReference>
<evidence type="ECO:0000256" key="1">
    <source>
        <dbReference type="ARBA" id="ARBA00004496"/>
    </source>
</evidence>
<feature type="domain" description="Serine acetyltransferase N-terminal" evidence="13">
    <location>
        <begin position="9"/>
        <end position="43"/>
    </location>
</feature>
<evidence type="ECO:0000313" key="15">
    <source>
        <dbReference type="Proteomes" id="UP001242129"/>
    </source>
</evidence>
<keyword evidence="10" id="KW-0198">Cysteine biosynthesis</keyword>
<evidence type="ECO:0000256" key="6">
    <source>
        <dbReference type="ARBA" id="ARBA00022490"/>
    </source>
</evidence>
<dbReference type="NCBIfam" id="TIGR01172">
    <property type="entry name" value="cysE"/>
    <property type="match status" value="1"/>
</dbReference>
<keyword evidence="6" id="KW-0963">Cytoplasm</keyword>
<organism evidence="14 15">
    <name type="scientific">Acinetobacter lwoffii</name>
    <dbReference type="NCBI Taxonomy" id="28090"/>
    <lineage>
        <taxon>Bacteria</taxon>
        <taxon>Pseudomonadati</taxon>
        <taxon>Pseudomonadota</taxon>
        <taxon>Gammaproteobacteria</taxon>
        <taxon>Moraxellales</taxon>
        <taxon>Moraxellaceae</taxon>
        <taxon>Acinetobacter</taxon>
    </lineage>
</organism>
<accession>A0AAW8ASU6</accession>
<dbReference type="InterPro" id="IPR001451">
    <property type="entry name" value="Hexapep"/>
</dbReference>